<feature type="compositionally biased region" description="Polar residues" evidence="1">
    <location>
        <begin position="69"/>
        <end position="100"/>
    </location>
</feature>
<feature type="region of interest" description="Disordered" evidence="1">
    <location>
        <begin position="117"/>
        <end position="174"/>
    </location>
</feature>
<evidence type="ECO:0000256" key="1">
    <source>
        <dbReference type="SAM" id="MobiDB-lite"/>
    </source>
</evidence>
<gene>
    <name evidence="2" type="ORF">PGT21_033436</name>
</gene>
<sequence length="449" mass="48121">MSYQQYHLGSHPNHSGRGYPSEHPPTHQPTVCADNNGPPPPIRHDSRPANRPANHVNQLGHIHTVWPPTGQQLSPLTGQQLWPPSTQLRQPRTTTGQLPWPHTAQQLWPTAGYQLCSSTDQQHAPPPPNNYGPQPPNNNGPPPAINCGHPPSNYYGSPQTNNDHRQLPNTYGLGPTGNYDSDIYGVLPPNNIFQPMINPIQHPGDDYCIAAGNNYSVLPVADHRAPSVLSHPGHPTNMNTTRVSDIVRNPHLNQDHAHTTNVYNYAATPGSADPHASADLSHVAPAAQGHLIAPGGQIANYNNNPNCNLGSSGYLTSSHRSPAMLPVDPASYTSVFEDGLNPGDEFHELQSSFAANRIDDAGSLVLASNTSLSATFGNAALDSSLGTPVGPTSLDVGSNGQMLDVKVDFQMDEQGDQGGLAEVSEPHEGQSCDAYNAVGPLFIDYFLVW</sequence>
<proteinExistence type="predicted"/>
<feature type="region of interest" description="Disordered" evidence="1">
    <location>
        <begin position="1"/>
        <end position="100"/>
    </location>
</feature>
<organism evidence="2 3">
    <name type="scientific">Puccinia graminis f. sp. tritici</name>
    <dbReference type="NCBI Taxonomy" id="56615"/>
    <lineage>
        <taxon>Eukaryota</taxon>
        <taxon>Fungi</taxon>
        <taxon>Dikarya</taxon>
        <taxon>Basidiomycota</taxon>
        <taxon>Pucciniomycotina</taxon>
        <taxon>Pucciniomycetes</taxon>
        <taxon>Pucciniales</taxon>
        <taxon>Pucciniaceae</taxon>
        <taxon>Puccinia</taxon>
    </lineage>
</organism>
<dbReference type="Proteomes" id="UP000324748">
    <property type="component" value="Unassembled WGS sequence"/>
</dbReference>
<keyword evidence="3" id="KW-1185">Reference proteome</keyword>
<dbReference type="EMBL" id="VSWC01000027">
    <property type="protein sequence ID" value="KAA1110884.1"/>
    <property type="molecule type" value="Genomic_DNA"/>
</dbReference>
<evidence type="ECO:0000313" key="2">
    <source>
        <dbReference type="EMBL" id="KAA1110884.1"/>
    </source>
</evidence>
<dbReference type="AlphaFoldDB" id="A0A5B0QD05"/>
<comment type="caution">
    <text evidence="2">The sequence shown here is derived from an EMBL/GenBank/DDBJ whole genome shotgun (WGS) entry which is preliminary data.</text>
</comment>
<name>A0A5B0QD05_PUCGR</name>
<feature type="compositionally biased region" description="Pro residues" evidence="1">
    <location>
        <begin position="124"/>
        <end position="144"/>
    </location>
</feature>
<reference evidence="2 3" key="1">
    <citation type="submission" date="2019-05" db="EMBL/GenBank/DDBJ databases">
        <title>Emergence of the Ug99 lineage of the wheat stem rust pathogen through somatic hybridization.</title>
        <authorList>
            <person name="Li F."/>
            <person name="Upadhyaya N.M."/>
            <person name="Sperschneider J."/>
            <person name="Matny O."/>
            <person name="Nguyen-Phuc H."/>
            <person name="Mago R."/>
            <person name="Raley C."/>
            <person name="Miller M.E."/>
            <person name="Silverstein K.A.T."/>
            <person name="Henningsen E."/>
            <person name="Hirsch C.D."/>
            <person name="Visser B."/>
            <person name="Pretorius Z.A."/>
            <person name="Steffenson B.J."/>
            <person name="Schwessinger B."/>
            <person name="Dodds P.N."/>
            <person name="Figueroa M."/>
        </authorList>
    </citation>
    <scope>NUCLEOTIDE SEQUENCE [LARGE SCALE GENOMIC DNA]</scope>
    <source>
        <strain evidence="2">21-0</strain>
    </source>
</reference>
<evidence type="ECO:0000313" key="3">
    <source>
        <dbReference type="Proteomes" id="UP000324748"/>
    </source>
</evidence>
<accession>A0A5B0QD05</accession>
<protein>
    <submittedName>
        <fullName evidence="2">Uncharacterized protein</fullName>
    </submittedName>
</protein>